<dbReference type="EMBL" id="PCPP01000003">
    <property type="protein sequence ID" value="PRB82464.1"/>
    <property type="molecule type" value="Genomic_DNA"/>
</dbReference>
<dbReference type="OrthoDB" id="798926at2"/>
<dbReference type="Proteomes" id="UP000238325">
    <property type="component" value="Unassembled WGS sequence"/>
</dbReference>
<organism evidence="1 4">
    <name type="scientific">Chryseobacterium culicis</name>
    <dbReference type="NCBI Taxonomy" id="680127"/>
    <lineage>
        <taxon>Bacteria</taxon>
        <taxon>Pseudomonadati</taxon>
        <taxon>Bacteroidota</taxon>
        <taxon>Flavobacteriia</taxon>
        <taxon>Flavobacteriales</taxon>
        <taxon>Weeksellaceae</taxon>
        <taxon>Chryseobacterium group</taxon>
        <taxon>Chryseobacterium</taxon>
    </lineage>
</organism>
<gene>
    <name evidence="1" type="ORF">CQ022_17365</name>
    <name evidence="2" type="ORF">CQ033_16260</name>
</gene>
<sequence length="128" mass="15144">MDITETLQTAVHSNNYWKHSDFSSVMEVLSFHYDLHIEMDTEKITALHLGNKPIGYICLNYPLIFIENQYALQVKNLLHTFHDIEYIMVNTLSHPYLSVDPEIYNAYFDFMENLNAFSAEDFYFYNVV</sequence>
<name>A0A2S9CPP6_CHRCI</name>
<keyword evidence="3" id="KW-1185">Reference proteome</keyword>
<protein>
    <submittedName>
        <fullName evidence="1">Uncharacterized protein</fullName>
    </submittedName>
</protein>
<dbReference type="AlphaFoldDB" id="A0A2S9CPP6"/>
<dbReference type="RefSeq" id="WP_105683584.1">
    <property type="nucleotide sequence ID" value="NZ_JBBGZD010000003.1"/>
</dbReference>
<evidence type="ECO:0000313" key="4">
    <source>
        <dbReference type="Proteomes" id="UP000238534"/>
    </source>
</evidence>
<evidence type="ECO:0000313" key="1">
    <source>
        <dbReference type="EMBL" id="PRB82464.1"/>
    </source>
</evidence>
<comment type="caution">
    <text evidence="1">The sequence shown here is derived from an EMBL/GenBank/DDBJ whole genome shotgun (WGS) entry which is preliminary data.</text>
</comment>
<dbReference type="Proteomes" id="UP000238534">
    <property type="component" value="Unassembled WGS sequence"/>
</dbReference>
<evidence type="ECO:0000313" key="2">
    <source>
        <dbReference type="EMBL" id="PRB88839.1"/>
    </source>
</evidence>
<evidence type="ECO:0000313" key="3">
    <source>
        <dbReference type="Proteomes" id="UP000238325"/>
    </source>
</evidence>
<accession>A0A2S9CPP6</accession>
<dbReference type="EMBL" id="PCPH01000004">
    <property type="protein sequence ID" value="PRB88839.1"/>
    <property type="molecule type" value="Genomic_DNA"/>
</dbReference>
<proteinExistence type="predicted"/>
<reference evidence="3 4" key="1">
    <citation type="submission" date="2017-09" db="EMBL/GenBank/DDBJ databases">
        <title>Genomic, metabolic, and phenotypic characteristics of bacterial isolates from the natural microbiome of the model nematode Caenorhabditis elegans.</title>
        <authorList>
            <person name="Zimmermann J."/>
            <person name="Obeng N."/>
            <person name="Yang W."/>
            <person name="Obeng O."/>
            <person name="Kissoyan K."/>
            <person name="Pees B."/>
            <person name="Dirksen P."/>
            <person name="Hoppner M."/>
            <person name="Franke A."/>
            <person name="Rosenstiel P."/>
            <person name="Leippe M."/>
            <person name="Dierking K."/>
            <person name="Kaleta C."/>
            <person name="Schulenburg H."/>
        </authorList>
    </citation>
    <scope>NUCLEOTIDE SEQUENCE [LARGE SCALE GENOMIC DNA]</scope>
    <source>
        <strain evidence="1 4">MYb25</strain>
        <strain evidence="2 3">MYb44</strain>
    </source>
</reference>